<gene>
    <name evidence="10" type="ORF">K505DRAFT_239966</name>
</gene>
<dbReference type="Gene3D" id="3.30.200.20">
    <property type="entry name" value="Phosphorylase Kinase, domain 1"/>
    <property type="match status" value="1"/>
</dbReference>
<keyword evidence="3" id="KW-0808">Transferase</keyword>
<keyword evidence="5 10" id="KW-0418">Kinase</keyword>
<evidence type="ECO:0000256" key="5">
    <source>
        <dbReference type="ARBA" id="ARBA00022777"/>
    </source>
</evidence>
<evidence type="ECO:0000313" key="10">
    <source>
        <dbReference type="EMBL" id="KAF2795404.1"/>
    </source>
</evidence>
<dbReference type="Pfam" id="PF00069">
    <property type="entry name" value="Pkinase"/>
    <property type="match status" value="2"/>
</dbReference>
<dbReference type="InterPro" id="IPR000719">
    <property type="entry name" value="Prot_kinase_dom"/>
</dbReference>
<evidence type="ECO:0000313" key="11">
    <source>
        <dbReference type="Proteomes" id="UP000799757"/>
    </source>
</evidence>
<dbReference type="OrthoDB" id="5979581at2759"/>
<organism evidence="10 11">
    <name type="scientific">Melanomma pulvis-pyrius CBS 109.77</name>
    <dbReference type="NCBI Taxonomy" id="1314802"/>
    <lineage>
        <taxon>Eukaryota</taxon>
        <taxon>Fungi</taxon>
        <taxon>Dikarya</taxon>
        <taxon>Ascomycota</taxon>
        <taxon>Pezizomycotina</taxon>
        <taxon>Dothideomycetes</taxon>
        <taxon>Pleosporomycetidae</taxon>
        <taxon>Pleosporales</taxon>
        <taxon>Melanommataceae</taxon>
        <taxon>Melanomma</taxon>
    </lineage>
</organism>
<evidence type="ECO:0000256" key="2">
    <source>
        <dbReference type="ARBA" id="ARBA00022527"/>
    </source>
</evidence>
<keyword evidence="4" id="KW-0547">Nucleotide-binding</keyword>
<dbReference type="PROSITE" id="PS50011">
    <property type="entry name" value="PROTEIN_KINASE_DOM"/>
    <property type="match status" value="1"/>
</dbReference>
<proteinExistence type="predicted"/>
<dbReference type="InterPro" id="IPR011009">
    <property type="entry name" value="Kinase-like_dom_sf"/>
</dbReference>
<dbReference type="EMBL" id="MU001860">
    <property type="protein sequence ID" value="KAF2795404.1"/>
    <property type="molecule type" value="Genomic_DNA"/>
</dbReference>
<dbReference type="EC" id="2.7.11.1" evidence="1"/>
<dbReference type="GO" id="GO:0005524">
    <property type="term" value="F:ATP binding"/>
    <property type="evidence" value="ECO:0007669"/>
    <property type="project" value="UniProtKB-KW"/>
</dbReference>
<comment type="catalytic activity">
    <reaction evidence="8">
        <text>L-seryl-[protein] + ATP = O-phospho-L-seryl-[protein] + ADP + H(+)</text>
        <dbReference type="Rhea" id="RHEA:17989"/>
        <dbReference type="Rhea" id="RHEA-COMP:9863"/>
        <dbReference type="Rhea" id="RHEA-COMP:11604"/>
        <dbReference type="ChEBI" id="CHEBI:15378"/>
        <dbReference type="ChEBI" id="CHEBI:29999"/>
        <dbReference type="ChEBI" id="CHEBI:30616"/>
        <dbReference type="ChEBI" id="CHEBI:83421"/>
        <dbReference type="ChEBI" id="CHEBI:456216"/>
        <dbReference type="EC" id="2.7.11.1"/>
    </reaction>
</comment>
<dbReference type="PANTHER" id="PTHR47634">
    <property type="entry name" value="PROTEIN KINASE DOMAIN-CONTAINING PROTEIN-RELATED"/>
    <property type="match status" value="1"/>
</dbReference>
<dbReference type="GO" id="GO:0050684">
    <property type="term" value="P:regulation of mRNA processing"/>
    <property type="evidence" value="ECO:0007669"/>
    <property type="project" value="TreeGrafter"/>
</dbReference>
<dbReference type="InterPro" id="IPR051334">
    <property type="entry name" value="SRPK"/>
</dbReference>
<feature type="domain" description="Protein kinase" evidence="9">
    <location>
        <begin position="38"/>
        <end position="381"/>
    </location>
</feature>
<name>A0A6A6XGX7_9PLEO</name>
<evidence type="ECO:0000256" key="6">
    <source>
        <dbReference type="ARBA" id="ARBA00022840"/>
    </source>
</evidence>
<dbReference type="GO" id="GO:0004674">
    <property type="term" value="F:protein serine/threonine kinase activity"/>
    <property type="evidence" value="ECO:0007669"/>
    <property type="project" value="UniProtKB-KW"/>
</dbReference>
<dbReference type="AlphaFoldDB" id="A0A6A6XGX7"/>
<dbReference type="PANTHER" id="PTHR47634:SF9">
    <property type="entry name" value="PROTEIN KINASE DOMAIN-CONTAINING PROTEIN-RELATED"/>
    <property type="match status" value="1"/>
</dbReference>
<evidence type="ECO:0000259" key="9">
    <source>
        <dbReference type="PROSITE" id="PS50011"/>
    </source>
</evidence>
<keyword evidence="11" id="KW-1185">Reference proteome</keyword>
<reference evidence="10" key="1">
    <citation type="journal article" date="2020" name="Stud. Mycol.">
        <title>101 Dothideomycetes genomes: a test case for predicting lifestyles and emergence of pathogens.</title>
        <authorList>
            <person name="Haridas S."/>
            <person name="Albert R."/>
            <person name="Binder M."/>
            <person name="Bloem J."/>
            <person name="Labutti K."/>
            <person name="Salamov A."/>
            <person name="Andreopoulos B."/>
            <person name="Baker S."/>
            <person name="Barry K."/>
            <person name="Bills G."/>
            <person name="Bluhm B."/>
            <person name="Cannon C."/>
            <person name="Castanera R."/>
            <person name="Culley D."/>
            <person name="Daum C."/>
            <person name="Ezra D."/>
            <person name="Gonzalez J."/>
            <person name="Henrissat B."/>
            <person name="Kuo A."/>
            <person name="Liang C."/>
            <person name="Lipzen A."/>
            <person name="Lutzoni F."/>
            <person name="Magnuson J."/>
            <person name="Mondo S."/>
            <person name="Nolan M."/>
            <person name="Ohm R."/>
            <person name="Pangilinan J."/>
            <person name="Park H.-J."/>
            <person name="Ramirez L."/>
            <person name="Alfaro M."/>
            <person name="Sun H."/>
            <person name="Tritt A."/>
            <person name="Yoshinaga Y."/>
            <person name="Zwiers L.-H."/>
            <person name="Turgeon B."/>
            <person name="Goodwin S."/>
            <person name="Spatafora J."/>
            <person name="Crous P."/>
            <person name="Grigoriev I."/>
        </authorList>
    </citation>
    <scope>NUCLEOTIDE SEQUENCE</scope>
    <source>
        <strain evidence="10">CBS 109.77</strain>
    </source>
</reference>
<comment type="catalytic activity">
    <reaction evidence="7">
        <text>L-threonyl-[protein] + ATP = O-phospho-L-threonyl-[protein] + ADP + H(+)</text>
        <dbReference type="Rhea" id="RHEA:46608"/>
        <dbReference type="Rhea" id="RHEA-COMP:11060"/>
        <dbReference type="Rhea" id="RHEA-COMP:11605"/>
        <dbReference type="ChEBI" id="CHEBI:15378"/>
        <dbReference type="ChEBI" id="CHEBI:30013"/>
        <dbReference type="ChEBI" id="CHEBI:30616"/>
        <dbReference type="ChEBI" id="CHEBI:61977"/>
        <dbReference type="ChEBI" id="CHEBI:456216"/>
        <dbReference type="EC" id="2.7.11.1"/>
    </reaction>
</comment>
<evidence type="ECO:0000256" key="4">
    <source>
        <dbReference type="ARBA" id="ARBA00022741"/>
    </source>
</evidence>
<evidence type="ECO:0000256" key="1">
    <source>
        <dbReference type="ARBA" id="ARBA00012513"/>
    </source>
</evidence>
<dbReference type="SMART" id="SM00220">
    <property type="entry name" value="S_TKc"/>
    <property type="match status" value="1"/>
</dbReference>
<evidence type="ECO:0000256" key="7">
    <source>
        <dbReference type="ARBA" id="ARBA00047899"/>
    </source>
</evidence>
<sequence>MINLKDYNIINPVESLTEYGDGGLCPIHINDRFQDGRYEILNKLGFGGFSTVWAAQDHRSDTEVSIKVIRAEHSENNKELRILQFIQENTTQHPGHKYLPKLLDYFYQDGPGGKNLFLVLELLGPPASILFRYLPKSSISSCRQISRQLLLAIDCLHSHGIVHGDINANNILFRLPDDFELDLDDVKKGEVSRKDGAPLEKGIPRYLVEPIKMEWEFDHDDLEELDHIQLIDFSSSFFDSESPNSISTPAVLSPPELIFRKSLTKSVDIWNFACITYYLATGQWLFWSLGGSNRNIIPQIHRTIGESSAHWLLTAFLDAIYDVSNFYDYHILERTLQDDTNDMPDAEKKQIGALTRFLRKALVADPLERATTKELQAEEWYQMVTH</sequence>
<evidence type="ECO:0000256" key="3">
    <source>
        <dbReference type="ARBA" id="ARBA00022679"/>
    </source>
</evidence>
<accession>A0A6A6XGX7</accession>
<keyword evidence="6" id="KW-0067">ATP-binding</keyword>
<protein>
    <recommendedName>
        <fullName evidence="1">non-specific serine/threonine protein kinase</fullName>
        <ecNumber evidence="1">2.7.11.1</ecNumber>
    </recommendedName>
</protein>
<keyword evidence="2" id="KW-0723">Serine/threonine-protein kinase</keyword>
<evidence type="ECO:0000256" key="8">
    <source>
        <dbReference type="ARBA" id="ARBA00048679"/>
    </source>
</evidence>
<dbReference type="GO" id="GO:0000245">
    <property type="term" value="P:spliceosomal complex assembly"/>
    <property type="evidence" value="ECO:0007669"/>
    <property type="project" value="TreeGrafter"/>
</dbReference>
<dbReference type="SUPFAM" id="SSF56112">
    <property type="entry name" value="Protein kinase-like (PK-like)"/>
    <property type="match status" value="1"/>
</dbReference>
<dbReference type="Proteomes" id="UP000799757">
    <property type="component" value="Unassembled WGS sequence"/>
</dbReference>
<dbReference type="Gene3D" id="1.10.510.10">
    <property type="entry name" value="Transferase(Phosphotransferase) domain 1"/>
    <property type="match status" value="1"/>
</dbReference>